<feature type="chain" id="PRO_5009300914" evidence="1">
    <location>
        <begin position="24"/>
        <end position="272"/>
    </location>
</feature>
<dbReference type="AlphaFoldDB" id="A0A1H9HHX3"/>
<keyword evidence="1" id="KW-0732">Signal</keyword>
<evidence type="ECO:0000313" key="3">
    <source>
        <dbReference type="Proteomes" id="UP000198634"/>
    </source>
</evidence>
<feature type="signal peptide" evidence="1">
    <location>
        <begin position="1"/>
        <end position="23"/>
    </location>
</feature>
<dbReference type="STRING" id="657014.SAMN04488092_109126"/>
<dbReference type="EMBL" id="FOEP01000009">
    <property type="protein sequence ID" value="SEQ61826.1"/>
    <property type="molecule type" value="Genomic_DNA"/>
</dbReference>
<dbReference type="OrthoDB" id="7631035at2"/>
<proteinExistence type="predicted"/>
<evidence type="ECO:0000313" key="2">
    <source>
        <dbReference type="EMBL" id="SEQ61826.1"/>
    </source>
</evidence>
<gene>
    <name evidence="2" type="ORF">SAMN04488092_109126</name>
</gene>
<dbReference type="InterPro" id="IPR007433">
    <property type="entry name" value="DUF481"/>
</dbReference>
<accession>A0A1H9HHX3</accession>
<evidence type="ECO:0000256" key="1">
    <source>
        <dbReference type="SAM" id="SignalP"/>
    </source>
</evidence>
<dbReference type="RefSeq" id="WP_090270289.1">
    <property type="nucleotide sequence ID" value="NZ_FOEP01000009.1"/>
</dbReference>
<organism evidence="2 3">
    <name type="scientific">Thalassovita taeanensis</name>
    <dbReference type="NCBI Taxonomy" id="657014"/>
    <lineage>
        <taxon>Bacteria</taxon>
        <taxon>Pseudomonadati</taxon>
        <taxon>Pseudomonadota</taxon>
        <taxon>Alphaproteobacteria</taxon>
        <taxon>Rhodobacterales</taxon>
        <taxon>Roseobacteraceae</taxon>
        <taxon>Thalassovita</taxon>
    </lineage>
</organism>
<dbReference type="Pfam" id="PF04338">
    <property type="entry name" value="DUF481"/>
    <property type="match status" value="1"/>
</dbReference>
<protein>
    <submittedName>
        <fullName evidence="2">Putative salt-induced outer membrane protein</fullName>
    </submittedName>
</protein>
<reference evidence="2 3" key="1">
    <citation type="submission" date="2016-10" db="EMBL/GenBank/DDBJ databases">
        <authorList>
            <person name="de Groot N.N."/>
        </authorList>
    </citation>
    <scope>NUCLEOTIDE SEQUENCE [LARGE SCALE GENOMIC DNA]</scope>
    <source>
        <strain evidence="2 3">DSM 22007</strain>
    </source>
</reference>
<sequence length="272" mass="29404">MKMISKLASASALALLIASPVVAQTALTGLDNLNDRIDDITEDAQDKLDDANDAERFGPLGVVQGWRGSLAFSASSSDGATDTGEISMAGRMTYGTGAWNHFVGVALEYGQTSGTTTDKEFFGTYEANRYFTEKFYAFGLARYEYDAFSTDEHEAFIGFGPGVRVINTPTTTWRVQAGPGVRYVKTAAGVDMTEGSGIISSRFYHKFTDTISLTNDTDVLGSDYGTIASNDLGVNFKMSDVMSTRFSYRTDYDSEAADEFENTLGVALVLGF</sequence>
<dbReference type="Proteomes" id="UP000198634">
    <property type="component" value="Unassembled WGS sequence"/>
</dbReference>
<keyword evidence="3" id="KW-1185">Reference proteome</keyword>
<name>A0A1H9HHX3_9RHOB</name>